<organism evidence="1 2">
    <name type="scientific">Pleurodeles waltl</name>
    <name type="common">Iberian ribbed newt</name>
    <dbReference type="NCBI Taxonomy" id="8319"/>
    <lineage>
        <taxon>Eukaryota</taxon>
        <taxon>Metazoa</taxon>
        <taxon>Chordata</taxon>
        <taxon>Craniata</taxon>
        <taxon>Vertebrata</taxon>
        <taxon>Euteleostomi</taxon>
        <taxon>Amphibia</taxon>
        <taxon>Batrachia</taxon>
        <taxon>Caudata</taxon>
        <taxon>Salamandroidea</taxon>
        <taxon>Salamandridae</taxon>
        <taxon>Pleurodelinae</taxon>
        <taxon>Pleurodeles</taxon>
    </lineage>
</organism>
<evidence type="ECO:0000313" key="2">
    <source>
        <dbReference type="Proteomes" id="UP001066276"/>
    </source>
</evidence>
<gene>
    <name evidence="1" type="ORF">NDU88_005733</name>
</gene>
<name>A0AAV7RQ24_PLEWA</name>
<keyword evidence="2" id="KW-1185">Reference proteome</keyword>
<evidence type="ECO:0008006" key="3">
    <source>
        <dbReference type="Google" id="ProtNLM"/>
    </source>
</evidence>
<proteinExistence type="predicted"/>
<sequence>MAKPVTPAVWRYPLEKYVVSLLSVCIALSQQLKAGCHIGDKAACSHSARDCCVPLVVRLRSRVRSGERPRLTSAGLTACSTRVGPRPTPVFGHDMPAHRCRCFPRQQSALLVAGSRSAPDMI</sequence>
<dbReference type="AlphaFoldDB" id="A0AAV7RQ24"/>
<protein>
    <recommendedName>
        <fullName evidence="3">Secreted protein</fullName>
    </recommendedName>
</protein>
<dbReference type="EMBL" id="JANPWB010000009">
    <property type="protein sequence ID" value="KAJ1152960.1"/>
    <property type="molecule type" value="Genomic_DNA"/>
</dbReference>
<comment type="caution">
    <text evidence="1">The sequence shown here is derived from an EMBL/GenBank/DDBJ whole genome shotgun (WGS) entry which is preliminary data.</text>
</comment>
<evidence type="ECO:0000313" key="1">
    <source>
        <dbReference type="EMBL" id="KAJ1152960.1"/>
    </source>
</evidence>
<reference evidence="1" key="1">
    <citation type="journal article" date="2022" name="bioRxiv">
        <title>Sequencing and chromosome-scale assembly of the giantPleurodeles waltlgenome.</title>
        <authorList>
            <person name="Brown T."/>
            <person name="Elewa A."/>
            <person name="Iarovenko S."/>
            <person name="Subramanian E."/>
            <person name="Araus A.J."/>
            <person name="Petzold A."/>
            <person name="Susuki M."/>
            <person name="Suzuki K.-i.T."/>
            <person name="Hayashi T."/>
            <person name="Toyoda A."/>
            <person name="Oliveira C."/>
            <person name="Osipova E."/>
            <person name="Leigh N.D."/>
            <person name="Simon A."/>
            <person name="Yun M.H."/>
        </authorList>
    </citation>
    <scope>NUCLEOTIDE SEQUENCE</scope>
    <source>
        <strain evidence="1">20211129_DDA</strain>
        <tissue evidence="1">Liver</tissue>
    </source>
</reference>
<dbReference type="Proteomes" id="UP001066276">
    <property type="component" value="Chromosome 5"/>
</dbReference>
<accession>A0AAV7RQ24</accession>